<dbReference type="GO" id="GO:0046872">
    <property type="term" value="F:metal ion binding"/>
    <property type="evidence" value="ECO:0007669"/>
    <property type="project" value="UniProtKB-KW"/>
</dbReference>
<keyword evidence="3" id="KW-0411">Iron-sulfur</keyword>
<dbReference type="GO" id="GO:0051536">
    <property type="term" value="F:iron-sulfur cluster binding"/>
    <property type="evidence" value="ECO:0007669"/>
    <property type="project" value="UniProtKB-KW"/>
</dbReference>
<evidence type="ECO:0000256" key="1">
    <source>
        <dbReference type="ARBA" id="ARBA00022723"/>
    </source>
</evidence>
<evidence type="ECO:0000313" key="5">
    <source>
        <dbReference type="EMBL" id="NHO55072.1"/>
    </source>
</evidence>
<dbReference type="EMBL" id="WOTH01000046">
    <property type="protein sequence ID" value="NHO55072.1"/>
    <property type="molecule type" value="Genomic_DNA"/>
</dbReference>
<evidence type="ECO:0000259" key="4">
    <source>
        <dbReference type="PROSITE" id="PS51379"/>
    </source>
</evidence>
<dbReference type="PROSITE" id="PS51379">
    <property type="entry name" value="4FE4S_FER_2"/>
    <property type="match status" value="2"/>
</dbReference>
<evidence type="ECO:0000256" key="3">
    <source>
        <dbReference type="ARBA" id="ARBA00023014"/>
    </source>
</evidence>
<dbReference type="Proteomes" id="UP000597459">
    <property type="component" value="Unassembled WGS sequence"/>
</dbReference>
<dbReference type="Pfam" id="PF12838">
    <property type="entry name" value="Fer4_7"/>
    <property type="match status" value="1"/>
</dbReference>
<dbReference type="RefSeq" id="WP_166318226.1">
    <property type="nucleotide sequence ID" value="NZ_WOTH01000046.1"/>
</dbReference>
<sequence>MTIDILDERCTGCNACVVACPDHVLDMGQEGQAPTVARPDQCQTCFMCEIYCPQDALYVGVGAVRREELSHDPLGQIRHDYGWDGASADPLRNFWRLGPLLREGVELSSERYARQANRHENQIFSDVKFP</sequence>
<dbReference type="AlphaFoldDB" id="A0A967EI94"/>
<evidence type="ECO:0000313" key="6">
    <source>
        <dbReference type="Proteomes" id="UP000597459"/>
    </source>
</evidence>
<dbReference type="InterPro" id="IPR017900">
    <property type="entry name" value="4Fe4S_Fe_S_CS"/>
</dbReference>
<gene>
    <name evidence="5" type="ORF">GOB87_14155</name>
</gene>
<feature type="domain" description="4Fe-4S ferredoxin-type" evidence="4">
    <location>
        <begin position="1"/>
        <end position="30"/>
    </location>
</feature>
<dbReference type="PROSITE" id="PS00198">
    <property type="entry name" value="4FE4S_FER_1"/>
    <property type="match status" value="2"/>
</dbReference>
<organism evidence="5 6">
    <name type="scientific">Acetobacter estunensis</name>
    <dbReference type="NCBI Taxonomy" id="104097"/>
    <lineage>
        <taxon>Bacteria</taxon>
        <taxon>Pseudomonadati</taxon>
        <taxon>Pseudomonadota</taxon>
        <taxon>Alphaproteobacteria</taxon>
        <taxon>Acetobacterales</taxon>
        <taxon>Acetobacteraceae</taxon>
        <taxon>Acetobacter</taxon>
    </lineage>
</organism>
<feature type="domain" description="4Fe-4S ferredoxin-type" evidence="4">
    <location>
        <begin position="32"/>
        <end position="62"/>
    </location>
</feature>
<dbReference type="InterPro" id="IPR017896">
    <property type="entry name" value="4Fe4S_Fe-S-bd"/>
</dbReference>
<dbReference type="Gene3D" id="3.30.70.20">
    <property type="match status" value="1"/>
</dbReference>
<protein>
    <submittedName>
        <fullName evidence="5">4Fe-4S dicluster domain-containing protein</fullName>
    </submittedName>
</protein>
<keyword evidence="2" id="KW-0408">Iron</keyword>
<name>A0A967EI94_9PROT</name>
<proteinExistence type="predicted"/>
<keyword evidence="6" id="KW-1185">Reference proteome</keyword>
<dbReference type="PANTHER" id="PTHR43122">
    <property type="entry name" value="FERREDOXIN SUBUNIT OF PYRUVATE:FLAVODOXIN OXIDOREDUCTASE-RELATED"/>
    <property type="match status" value="1"/>
</dbReference>
<reference evidence="5" key="1">
    <citation type="submission" date="2019-11" db="EMBL/GenBank/DDBJ databases">
        <title>Description of new Acetobacter species.</title>
        <authorList>
            <person name="Cleenwerck I."/>
            <person name="Sombolestani A.S."/>
        </authorList>
    </citation>
    <scope>NUCLEOTIDE SEQUENCE</scope>
    <source>
        <strain evidence="5">LMG 1626</strain>
    </source>
</reference>
<accession>A0A967EI94</accession>
<comment type="caution">
    <text evidence="5">The sequence shown here is derived from an EMBL/GenBank/DDBJ whole genome shotgun (WGS) entry which is preliminary data.</text>
</comment>
<evidence type="ECO:0000256" key="2">
    <source>
        <dbReference type="ARBA" id="ARBA00023004"/>
    </source>
</evidence>
<keyword evidence="1" id="KW-0479">Metal-binding</keyword>
<dbReference type="PANTHER" id="PTHR43122:SF1">
    <property type="entry name" value="IRON-SULFUR-BINDING PROTEIN"/>
    <property type="match status" value="1"/>
</dbReference>
<dbReference type="SUPFAM" id="SSF54862">
    <property type="entry name" value="4Fe-4S ferredoxins"/>
    <property type="match status" value="1"/>
</dbReference>